<feature type="domain" description="Dihydrodipicolinate reductase C-terminal" evidence="14">
    <location>
        <begin position="106"/>
        <end position="238"/>
    </location>
</feature>
<evidence type="ECO:0000256" key="12">
    <source>
        <dbReference type="NCBIfam" id="TIGR00036"/>
    </source>
</evidence>
<evidence type="ECO:0000259" key="13">
    <source>
        <dbReference type="Pfam" id="PF01113"/>
    </source>
</evidence>
<dbReference type="PANTHER" id="PTHR20836:SF0">
    <property type="entry name" value="4-HYDROXY-TETRAHYDRODIPICOLINATE REDUCTASE 1, CHLOROPLASTIC-RELATED"/>
    <property type="match status" value="1"/>
</dbReference>
<dbReference type="GO" id="GO:0008839">
    <property type="term" value="F:4-hydroxy-tetrahydrodipicolinate reductase"/>
    <property type="evidence" value="ECO:0007669"/>
    <property type="project" value="UniProtKB-UniRule"/>
</dbReference>
<dbReference type="Proteomes" id="UP000619457">
    <property type="component" value="Unassembled WGS sequence"/>
</dbReference>
<keyword evidence="16" id="KW-1185">Reference proteome</keyword>
<evidence type="ECO:0000256" key="5">
    <source>
        <dbReference type="ARBA" id="ARBA00023002"/>
    </source>
</evidence>
<dbReference type="PANTHER" id="PTHR20836">
    <property type="entry name" value="DIHYDRODIPICOLINATE REDUCTASE"/>
    <property type="match status" value="1"/>
</dbReference>
<dbReference type="CDD" id="cd02274">
    <property type="entry name" value="DHDPR_N"/>
    <property type="match status" value="1"/>
</dbReference>
<dbReference type="InterPro" id="IPR000846">
    <property type="entry name" value="DapB_N"/>
</dbReference>
<dbReference type="PIRSF" id="PIRSF000161">
    <property type="entry name" value="DHPR"/>
    <property type="match status" value="1"/>
</dbReference>
<dbReference type="InterPro" id="IPR022663">
    <property type="entry name" value="DapB_C"/>
</dbReference>
<dbReference type="AlphaFoldDB" id="A0A918UQB3"/>
<dbReference type="Gene3D" id="3.40.50.720">
    <property type="entry name" value="NAD(P)-binding Rossmann-like Domain"/>
    <property type="match status" value="1"/>
</dbReference>
<dbReference type="EMBL" id="BMWX01000003">
    <property type="protein sequence ID" value="GGZ26658.1"/>
    <property type="molecule type" value="Genomic_DNA"/>
</dbReference>
<dbReference type="GO" id="GO:0009089">
    <property type="term" value="P:lysine biosynthetic process via diaminopimelate"/>
    <property type="evidence" value="ECO:0007669"/>
    <property type="project" value="UniProtKB-UniRule"/>
</dbReference>
<comment type="similarity">
    <text evidence="1">Belongs to the DapB family.</text>
</comment>
<organism evidence="15 16">
    <name type="scientific">Echinicola pacifica</name>
    <dbReference type="NCBI Taxonomy" id="346377"/>
    <lineage>
        <taxon>Bacteria</taxon>
        <taxon>Pseudomonadati</taxon>
        <taxon>Bacteroidota</taxon>
        <taxon>Cytophagia</taxon>
        <taxon>Cytophagales</taxon>
        <taxon>Cyclobacteriaceae</taxon>
        <taxon>Echinicola</taxon>
    </lineage>
</organism>
<proteinExistence type="inferred from homology"/>
<keyword evidence="2" id="KW-0028">Amino-acid biosynthesis</keyword>
<evidence type="ECO:0000256" key="2">
    <source>
        <dbReference type="ARBA" id="ARBA00022605"/>
    </source>
</evidence>
<comment type="catalytic activity">
    <reaction evidence="11">
        <text>(S)-2,3,4,5-tetrahydrodipicolinate + NAD(+) + H2O = (2S,4S)-4-hydroxy-2,3,4,5-tetrahydrodipicolinate + NADH + H(+)</text>
        <dbReference type="Rhea" id="RHEA:35323"/>
        <dbReference type="ChEBI" id="CHEBI:15377"/>
        <dbReference type="ChEBI" id="CHEBI:15378"/>
        <dbReference type="ChEBI" id="CHEBI:16845"/>
        <dbReference type="ChEBI" id="CHEBI:57540"/>
        <dbReference type="ChEBI" id="CHEBI:57945"/>
        <dbReference type="ChEBI" id="CHEBI:67139"/>
        <dbReference type="EC" id="1.17.1.8"/>
    </reaction>
</comment>
<evidence type="ECO:0000256" key="8">
    <source>
        <dbReference type="ARBA" id="ARBA00037922"/>
    </source>
</evidence>
<evidence type="ECO:0000256" key="6">
    <source>
        <dbReference type="ARBA" id="ARBA00023027"/>
    </source>
</evidence>
<keyword evidence="6" id="KW-0520">NAD</keyword>
<gene>
    <name evidence="15" type="primary">dapB</name>
    <name evidence="15" type="ORF">GCM10007049_19220</name>
</gene>
<dbReference type="EC" id="1.17.1.8" evidence="9 12"/>
<evidence type="ECO:0000256" key="7">
    <source>
        <dbReference type="ARBA" id="ARBA00023154"/>
    </source>
</evidence>
<dbReference type="NCBIfam" id="TIGR00036">
    <property type="entry name" value="dapB"/>
    <property type="match status" value="1"/>
</dbReference>
<evidence type="ECO:0000313" key="15">
    <source>
        <dbReference type="EMBL" id="GGZ26658.1"/>
    </source>
</evidence>
<evidence type="ECO:0000256" key="4">
    <source>
        <dbReference type="ARBA" id="ARBA00022915"/>
    </source>
</evidence>
<evidence type="ECO:0000259" key="14">
    <source>
        <dbReference type="Pfam" id="PF05173"/>
    </source>
</evidence>
<evidence type="ECO:0000256" key="1">
    <source>
        <dbReference type="ARBA" id="ARBA00006642"/>
    </source>
</evidence>
<evidence type="ECO:0000313" key="16">
    <source>
        <dbReference type="Proteomes" id="UP000619457"/>
    </source>
</evidence>
<comment type="catalytic activity">
    <reaction evidence="10">
        <text>(S)-2,3,4,5-tetrahydrodipicolinate + NADP(+) + H2O = (2S,4S)-4-hydroxy-2,3,4,5-tetrahydrodipicolinate + NADPH + H(+)</text>
        <dbReference type="Rhea" id="RHEA:35331"/>
        <dbReference type="ChEBI" id="CHEBI:15377"/>
        <dbReference type="ChEBI" id="CHEBI:15378"/>
        <dbReference type="ChEBI" id="CHEBI:16845"/>
        <dbReference type="ChEBI" id="CHEBI:57783"/>
        <dbReference type="ChEBI" id="CHEBI:58349"/>
        <dbReference type="ChEBI" id="CHEBI:67139"/>
        <dbReference type="EC" id="1.17.1.8"/>
    </reaction>
</comment>
<name>A0A918UQB3_9BACT</name>
<reference evidence="15" key="1">
    <citation type="journal article" date="2014" name="Int. J. Syst. Evol. Microbiol.">
        <title>Complete genome sequence of Corynebacterium casei LMG S-19264T (=DSM 44701T), isolated from a smear-ripened cheese.</title>
        <authorList>
            <consortium name="US DOE Joint Genome Institute (JGI-PGF)"/>
            <person name="Walter F."/>
            <person name="Albersmeier A."/>
            <person name="Kalinowski J."/>
            <person name="Ruckert C."/>
        </authorList>
    </citation>
    <scope>NUCLEOTIDE SEQUENCE</scope>
    <source>
        <strain evidence="15">KCTC 12368</strain>
    </source>
</reference>
<dbReference type="Gene3D" id="3.30.360.10">
    <property type="entry name" value="Dihydrodipicolinate Reductase, domain 2"/>
    <property type="match status" value="1"/>
</dbReference>
<comment type="pathway">
    <text evidence="8">Amino-acid biosynthesis; L-lysine biosynthesis via DAP pathway; (S)-tetrahydrodipicolinate from L-aspartate: step 4/4.</text>
</comment>
<dbReference type="InterPro" id="IPR023940">
    <property type="entry name" value="DHDPR_bac"/>
</dbReference>
<sequence length="240" mass="26700">MNILILGYGKMGKIISQMAEERGHTIVGKIDESNTEELNHLDNSKVDVAIEFSQPAAAVSNLSWAIKNQIPVVCGTTGWLDKKPEIERLTLSNGGAFFYASNYSIGVNIFFKLNRVLAKMMEEHLDYKVSMEEIHHTEKLDAPSGTAITLAEDIIDRVGRAKRWDLDTEVTDSEHSLPIKATRQDPAPGTHIVTYSSEIDDIEIKHTAHSRKGFALGAVLVSEWIKDKKGVLSMDDFLSF</sequence>
<dbReference type="SUPFAM" id="SSF55347">
    <property type="entry name" value="Glyceraldehyde-3-phosphate dehydrogenase-like, C-terminal domain"/>
    <property type="match status" value="1"/>
</dbReference>
<feature type="domain" description="Dihydrodipicolinate reductase N-terminal" evidence="13">
    <location>
        <begin position="1"/>
        <end position="102"/>
    </location>
</feature>
<keyword evidence="7" id="KW-0457">Lysine biosynthesis</keyword>
<dbReference type="Pfam" id="PF05173">
    <property type="entry name" value="DapB_C"/>
    <property type="match status" value="1"/>
</dbReference>
<evidence type="ECO:0000256" key="10">
    <source>
        <dbReference type="ARBA" id="ARBA00049080"/>
    </source>
</evidence>
<evidence type="ECO:0000256" key="3">
    <source>
        <dbReference type="ARBA" id="ARBA00022857"/>
    </source>
</evidence>
<accession>A0A918UQB3</accession>
<dbReference type="GO" id="GO:0005829">
    <property type="term" value="C:cytosol"/>
    <property type="evidence" value="ECO:0007669"/>
    <property type="project" value="TreeGrafter"/>
</dbReference>
<dbReference type="RefSeq" id="WP_018473173.1">
    <property type="nucleotide sequence ID" value="NZ_BMWX01000003.1"/>
</dbReference>
<comment type="caution">
    <text evidence="15">The sequence shown here is derived from an EMBL/GenBank/DDBJ whole genome shotgun (WGS) entry which is preliminary data.</text>
</comment>
<dbReference type="SUPFAM" id="SSF51735">
    <property type="entry name" value="NAD(P)-binding Rossmann-fold domains"/>
    <property type="match status" value="1"/>
</dbReference>
<evidence type="ECO:0000256" key="9">
    <source>
        <dbReference type="ARBA" id="ARBA00038983"/>
    </source>
</evidence>
<keyword evidence="3" id="KW-0521">NADP</keyword>
<dbReference type="Pfam" id="PF01113">
    <property type="entry name" value="DapB_N"/>
    <property type="match status" value="1"/>
</dbReference>
<reference evidence="15" key="2">
    <citation type="submission" date="2020-09" db="EMBL/GenBank/DDBJ databases">
        <authorList>
            <person name="Sun Q."/>
            <person name="Kim S."/>
        </authorList>
    </citation>
    <scope>NUCLEOTIDE SEQUENCE</scope>
    <source>
        <strain evidence="15">KCTC 12368</strain>
    </source>
</reference>
<dbReference type="InterPro" id="IPR036291">
    <property type="entry name" value="NAD(P)-bd_dom_sf"/>
</dbReference>
<evidence type="ECO:0000256" key="11">
    <source>
        <dbReference type="ARBA" id="ARBA00049396"/>
    </source>
</evidence>
<dbReference type="GO" id="GO:0019877">
    <property type="term" value="P:diaminopimelate biosynthetic process"/>
    <property type="evidence" value="ECO:0007669"/>
    <property type="project" value="UniProtKB-KW"/>
</dbReference>
<keyword evidence="4" id="KW-0220">Diaminopimelate biosynthesis</keyword>
<keyword evidence="5" id="KW-0560">Oxidoreductase</keyword>
<protein>
    <recommendedName>
        <fullName evidence="9 12">4-hydroxy-tetrahydrodipicolinate reductase</fullName>
        <ecNumber evidence="9 12">1.17.1.8</ecNumber>
    </recommendedName>
</protein>